<dbReference type="Proteomes" id="UP000241394">
    <property type="component" value="Chromosome LG6"/>
</dbReference>
<accession>A0A2R6RH87</accession>
<comment type="caution">
    <text evidence="1">The sequence shown here is derived from an EMBL/GenBank/DDBJ whole genome shotgun (WGS) entry which is preliminary data.</text>
</comment>
<dbReference type="AlphaFoldDB" id="A0A2R6RH87"/>
<proteinExistence type="predicted"/>
<reference evidence="2" key="2">
    <citation type="journal article" date="2018" name="BMC Genomics">
        <title>A manually annotated Actinidia chinensis var. chinensis (kiwifruit) genome highlights the challenges associated with draft genomes and gene prediction in plants.</title>
        <authorList>
            <person name="Pilkington S.M."/>
            <person name="Crowhurst R."/>
            <person name="Hilario E."/>
            <person name="Nardozza S."/>
            <person name="Fraser L."/>
            <person name="Peng Y."/>
            <person name="Gunaseelan K."/>
            <person name="Simpson R."/>
            <person name="Tahir J."/>
            <person name="Deroles S.C."/>
            <person name="Templeton K."/>
            <person name="Luo Z."/>
            <person name="Davy M."/>
            <person name="Cheng C."/>
            <person name="McNeilage M."/>
            <person name="Scaglione D."/>
            <person name="Liu Y."/>
            <person name="Zhang Q."/>
            <person name="Datson P."/>
            <person name="De Silva N."/>
            <person name="Gardiner S.E."/>
            <person name="Bassett H."/>
            <person name="Chagne D."/>
            <person name="McCallum J."/>
            <person name="Dzierzon H."/>
            <person name="Deng C."/>
            <person name="Wang Y.Y."/>
            <person name="Barron L."/>
            <person name="Manako K."/>
            <person name="Bowen J."/>
            <person name="Foster T.M."/>
            <person name="Erridge Z.A."/>
            <person name="Tiffin H."/>
            <person name="Waite C.N."/>
            <person name="Davies K.M."/>
            <person name="Grierson E.P."/>
            <person name="Laing W.A."/>
            <person name="Kirk R."/>
            <person name="Chen X."/>
            <person name="Wood M."/>
            <person name="Montefiori M."/>
            <person name="Brummell D.A."/>
            <person name="Schwinn K.E."/>
            <person name="Catanach A."/>
            <person name="Fullerton C."/>
            <person name="Li D."/>
            <person name="Meiyalaghan S."/>
            <person name="Nieuwenhuizen N."/>
            <person name="Read N."/>
            <person name="Prakash R."/>
            <person name="Hunter D."/>
            <person name="Zhang H."/>
            <person name="McKenzie M."/>
            <person name="Knabel M."/>
            <person name="Harris A."/>
            <person name="Allan A.C."/>
            <person name="Gleave A."/>
            <person name="Chen A."/>
            <person name="Janssen B.J."/>
            <person name="Plunkett B."/>
            <person name="Ampomah-Dwamena C."/>
            <person name="Voogd C."/>
            <person name="Leif D."/>
            <person name="Lafferty D."/>
            <person name="Souleyre E.J.F."/>
            <person name="Varkonyi-Gasic E."/>
            <person name="Gambi F."/>
            <person name="Hanley J."/>
            <person name="Yao J.L."/>
            <person name="Cheung J."/>
            <person name="David K.M."/>
            <person name="Warren B."/>
            <person name="Marsh K."/>
            <person name="Snowden K.C."/>
            <person name="Lin-Wang K."/>
            <person name="Brian L."/>
            <person name="Martinez-Sanchez M."/>
            <person name="Wang M."/>
            <person name="Ileperuma N."/>
            <person name="Macnee N."/>
            <person name="Campin R."/>
            <person name="McAtee P."/>
            <person name="Drummond R.S.M."/>
            <person name="Espley R.V."/>
            <person name="Ireland H.S."/>
            <person name="Wu R."/>
            <person name="Atkinson R.G."/>
            <person name="Karunairetnam S."/>
            <person name="Bulley S."/>
            <person name="Chunkath S."/>
            <person name="Hanley Z."/>
            <person name="Storey R."/>
            <person name="Thrimawithana A.H."/>
            <person name="Thomson S."/>
            <person name="David C."/>
            <person name="Testolin R."/>
            <person name="Huang H."/>
            <person name="Hellens R.P."/>
            <person name="Schaffer R.J."/>
        </authorList>
    </citation>
    <scope>NUCLEOTIDE SEQUENCE [LARGE SCALE GENOMIC DNA]</scope>
    <source>
        <strain evidence="2">cv. Red5</strain>
    </source>
</reference>
<organism evidence="1 2">
    <name type="scientific">Actinidia chinensis var. chinensis</name>
    <name type="common">Chinese soft-hair kiwi</name>
    <dbReference type="NCBI Taxonomy" id="1590841"/>
    <lineage>
        <taxon>Eukaryota</taxon>
        <taxon>Viridiplantae</taxon>
        <taxon>Streptophyta</taxon>
        <taxon>Embryophyta</taxon>
        <taxon>Tracheophyta</taxon>
        <taxon>Spermatophyta</taxon>
        <taxon>Magnoliopsida</taxon>
        <taxon>eudicotyledons</taxon>
        <taxon>Gunneridae</taxon>
        <taxon>Pentapetalae</taxon>
        <taxon>asterids</taxon>
        <taxon>Ericales</taxon>
        <taxon>Actinidiaceae</taxon>
        <taxon>Actinidia</taxon>
    </lineage>
</organism>
<reference evidence="1 2" key="1">
    <citation type="submission" date="2017-07" db="EMBL/GenBank/DDBJ databases">
        <title>An improved, manually edited Actinidia chinensis var. chinensis (kiwifruit) genome highlights the challenges associated with draft genomes and gene prediction in plants.</title>
        <authorList>
            <person name="Pilkington S."/>
            <person name="Crowhurst R."/>
            <person name="Hilario E."/>
            <person name="Nardozza S."/>
            <person name="Fraser L."/>
            <person name="Peng Y."/>
            <person name="Gunaseelan K."/>
            <person name="Simpson R."/>
            <person name="Tahir J."/>
            <person name="Deroles S."/>
            <person name="Templeton K."/>
            <person name="Luo Z."/>
            <person name="Davy M."/>
            <person name="Cheng C."/>
            <person name="Mcneilage M."/>
            <person name="Scaglione D."/>
            <person name="Liu Y."/>
            <person name="Zhang Q."/>
            <person name="Datson P."/>
            <person name="De Silva N."/>
            <person name="Gardiner S."/>
            <person name="Bassett H."/>
            <person name="Chagne D."/>
            <person name="Mccallum J."/>
            <person name="Dzierzon H."/>
            <person name="Deng C."/>
            <person name="Wang Y.-Y."/>
            <person name="Barron N."/>
            <person name="Manako K."/>
            <person name="Bowen J."/>
            <person name="Foster T."/>
            <person name="Erridge Z."/>
            <person name="Tiffin H."/>
            <person name="Waite C."/>
            <person name="Davies K."/>
            <person name="Grierson E."/>
            <person name="Laing W."/>
            <person name="Kirk R."/>
            <person name="Chen X."/>
            <person name="Wood M."/>
            <person name="Montefiori M."/>
            <person name="Brummell D."/>
            <person name="Schwinn K."/>
            <person name="Catanach A."/>
            <person name="Fullerton C."/>
            <person name="Li D."/>
            <person name="Meiyalaghan S."/>
            <person name="Nieuwenhuizen N."/>
            <person name="Read N."/>
            <person name="Prakash R."/>
            <person name="Hunter D."/>
            <person name="Zhang H."/>
            <person name="Mckenzie M."/>
            <person name="Knabel M."/>
            <person name="Harris A."/>
            <person name="Allan A."/>
            <person name="Chen A."/>
            <person name="Janssen B."/>
            <person name="Plunkett B."/>
            <person name="Dwamena C."/>
            <person name="Voogd C."/>
            <person name="Leif D."/>
            <person name="Lafferty D."/>
            <person name="Souleyre E."/>
            <person name="Varkonyi-Gasic E."/>
            <person name="Gambi F."/>
            <person name="Hanley J."/>
            <person name="Yao J.-L."/>
            <person name="Cheung J."/>
            <person name="David K."/>
            <person name="Warren B."/>
            <person name="Marsh K."/>
            <person name="Snowden K."/>
            <person name="Lin-Wang K."/>
            <person name="Brian L."/>
            <person name="Martinez-Sanchez M."/>
            <person name="Wang M."/>
            <person name="Ileperuma N."/>
            <person name="Macnee N."/>
            <person name="Campin R."/>
            <person name="Mcatee P."/>
            <person name="Drummond R."/>
            <person name="Espley R."/>
            <person name="Ireland H."/>
            <person name="Wu R."/>
            <person name="Atkinson R."/>
            <person name="Karunairetnam S."/>
            <person name="Bulley S."/>
            <person name="Chunkath S."/>
            <person name="Hanley Z."/>
            <person name="Storey R."/>
            <person name="Thrimawithana A."/>
            <person name="Thomson S."/>
            <person name="David C."/>
            <person name="Testolin R."/>
        </authorList>
    </citation>
    <scope>NUCLEOTIDE SEQUENCE [LARGE SCALE GENOMIC DNA]</scope>
    <source>
        <strain evidence="2">cv. Red5</strain>
        <tissue evidence="1">Young leaf</tissue>
    </source>
</reference>
<protein>
    <submittedName>
        <fullName evidence="1">Formin-like protein</fullName>
    </submittedName>
</protein>
<keyword evidence="2" id="KW-1185">Reference proteome</keyword>
<dbReference type="EMBL" id="NKQK01000006">
    <property type="protein sequence ID" value="PSS29383.1"/>
    <property type="molecule type" value="Genomic_DNA"/>
</dbReference>
<name>A0A2R6RH87_ACTCC</name>
<dbReference type="PANTHER" id="PTHR38222">
    <property type="entry name" value="TFIIS N-TERMINAL DOMAIN-CONTAINING PROTEIN"/>
    <property type="match status" value="1"/>
</dbReference>
<dbReference type="Gramene" id="PSS29383">
    <property type="protein sequence ID" value="PSS29383"/>
    <property type="gene ID" value="CEY00_Acc06999"/>
</dbReference>
<dbReference type="PANTHER" id="PTHR38222:SF1">
    <property type="entry name" value="TFIIS N-TERMINAL DOMAIN-CONTAINING PROTEIN"/>
    <property type="match status" value="1"/>
</dbReference>
<dbReference type="InParanoid" id="A0A2R6RH87"/>
<gene>
    <name evidence="1" type="ORF">CEY00_Acc06999</name>
</gene>
<evidence type="ECO:0000313" key="2">
    <source>
        <dbReference type="Proteomes" id="UP000241394"/>
    </source>
</evidence>
<evidence type="ECO:0000313" key="1">
    <source>
        <dbReference type="EMBL" id="PSS29383.1"/>
    </source>
</evidence>
<sequence length="77" mass="8133">MSALVDIWTSERAKMRNGARTASPSDPIPAAPESTQVVQAQGNGSTTLITSVLTKLKSRLSAHSEASLFMLVECCSP</sequence>
<dbReference type="OrthoDB" id="607613at2759"/>